<proteinExistence type="predicted"/>
<comment type="caution">
    <text evidence="1">The sequence shown here is derived from an EMBL/GenBank/DDBJ whole genome shotgun (WGS) entry which is preliminary data.</text>
</comment>
<dbReference type="EMBL" id="PVNG01000001">
    <property type="protein sequence ID" value="PRX70104.1"/>
    <property type="molecule type" value="Genomic_DNA"/>
</dbReference>
<dbReference type="OrthoDB" id="3541354at2"/>
<protein>
    <submittedName>
        <fullName evidence="1">Uncharacterized protein</fullName>
    </submittedName>
</protein>
<gene>
    <name evidence="1" type="ORF">B0I32_101191</name>
</gene>
<accession>A0A2T0NAS2</accession>
<dbReference type="AlphaFoldDB" id="A0A2T0NAS2"/>
<dbReference type="Proteomes" id="UP000238312">
    <property type="component" value="Unassembled WGS sequence"/>
</dbReference>
<keyword evidence="2" id="KW-1185">Reference proteome</keyword>
<name>A0A2T0NAS2_9ACTN</name>
<evidence type="ECO:0000313" key="2">
    <source>
        <dbReference type="Proteomes" id="UP000238312"/>
    </source>
</evidence>
<reference evidence="1 2" key="1">
    <citation type="submission" date="2018-03" db="EMBL/GenBank/DDBJ databases">
        <title>Genomic Encyclopedia of Type Strains, Phase III (KMG-III): the genomes of soil and plant-associated and newly described type strains.</title>
        <authorList>
            <person name="Whitman W."/>
        </authorList>
    </citation>
    <scope>NUCLEOTIDE SEQUENCE [LARGE SCALE GENOMIC DNA]</scope>
    <source>
        <strain evidence="1 2">CGMCC 4.7104</strain>
    </source>
</reference>
<evidence type="ECO:0000313" key="1">
    <source>
        <dbReference type="EMBL" id="PRX70104.1"/>
    </source>
</evidence>
<dbReference type="RefSeq" id="WP_146177994.1">
    <property type="nucleotide sequence ID" value="NZ_JBFAIB010000002.1"/>
</dbReference>
<organism evidence="1 2">
    <name type="scientific">Nonomuraea fuscirosea</name>
    <dbReference type="NCBI Taxonomy" id="1291556"/>
    <lineage>
        <taxon>Bacteria</taxon>
        <taxon>Bacillati</taxon>
        <taxon>Actinomycetota</taxon>
        <taxon>Actinomycetes</taxon>
        <taxon>Streptosporangiales</taxon>
        <taxon>Streptosporangiaceae</taxon>
        <taxon>Nonomuraea</taxon>
    </lineage>
</organism>
<sequence>MEEYHGLHPEPPKKEVRKIAWYHVQARHPAVRVKAHTCEGEPVVYELCAAAGLMHIRQTRREGDQTVIVETAWVRASEAFEMWAAILQGEAH</sequence>